<dbReference type="EMBL" id="CP099419">
    <property type="protein sequence ID" value="USW50133.1"/>
    <property type="molecule type" value="Genomic_DNA"/>
</dbReference>
<protein>
    <submittedName>
        <fullName evidence="4">PAN/Apple domain-containing protein</fullName>
    </submittedName>
</protein>
<accession>A0A9Q9EIA3</accession>
<evidence type="ECO:0000259" key="2">
    <source>
        <dbReference type="Pfam" id="PF00024"/>
    </source>
</evidence>
<dbReference type="AlphaFoldDB" id="A0A9Q9EIA3"/>
<dbReference type="Pfam" id="PF00024">
    <property type="entry name" value="PAN_1"/>
    <property type="match status" value="1"/>
</dbReference>
<proteinExistence type="predicted"/>
<feature type="chain" id="PRO_5040166716" evidence="1">
    <location>
        <begin position="22"/>
        <end position="394"/>
    </location>
</feature>
<gene>
    <name evidence="4" type="ORF">Slin15195_G034520</name>
</gene>
<evidence type="ECO:0000256" key="1">
    <source>
        <dbReference type="SAM" id="SignalP"/>
    </source>
</evidence>
<organism evidence="4 5">
    <name type="scientific">Septoria linicola</name>
    <dbReference type="NCBI Taxonomy" id="215465"/>
    <lineage>
        <taxon>Eukaryota</taxon>
        <taxon>Fungi</taxon>
        <taxon>Dikarya</taxon>
        <taxon>Ascomycota</taxon>
        <taxon>Pezizomycotina</taxon>
        <taxon>Dothideomycetes</taxon>
        <taxon>Dothideomycetidae</taxon>
        <taxon>Mycosphaerellales</taxon>
        <taxon>Mycosphaerellaceae</taxon>
        <taxon>Septoria</taxon>
    </lineage>
</organism>
<dbReference type="Proteomes" id="UP001056384">
    <property type="component" value="Chromosome 2"/>
</dbReference>
<dbReference type="Gene3D" id="3.50.4.10">
    <property type="entry name" value="Hepatocyte Growth Factor"/>
    <property type="match status" value="1"/>
</dbReference>
<dbReference type="InterPro" id="IPR003609">
    <property type="entry name" value="Pan_app"/>
</dbReference>
<evidence type="ECO:0000313" key="5">
    <source>
        <dbReference type="Proteomes" id="UP001056384"/>
    </source>
</evidence>
<evidence type="ECO:0000259" key="3">
    <source>
        <dbReference type="Pfam" id="PF14295"/>
    </source>
</evidence>
<dbReference type="Pfam" id="PF14295">
    <property type="entry name" value="PAN_4"/>
    <property type="match status" value="1"/>
</dbReference>
<sequence>MYPRCLVLAYALALFFDYASAQTNSFSCAANNNQVVTDATTGERYIMRCGVDSTPSGGPAIVNVDNFNQCFNECSTRANCAGFTYAGASQGQGAGQCYLKATSNTSKSGFAGGPSNTLVSAIKLANYPPLPPSYTCPLAQDRTVVTDPNTGVQYVLWCNYDTAGNSPWRVDVSDSFNDCFYSCSTSADRSSGNCTGFTYSGATNGAGSGSCYMKVVSPLYFIASAPNTPYAVAAVRLDAYDGRNGAPFFYATTVATVFPPAATQVVTRIDYLTSTLLAAFPVTALSTITRFTTLTSSLTLTFTKLLTLPDVTQQVTSIQIVPTTIITVQIATITISTVTTQQILTVIPTTIIQTLTNTFGLLSTGSSTRTTIVAPIVTVTPVQSFRQTVTITNA</sequence>
<feature type="domain" description="Apple" evidence="3">
    <location>
        <begin position="173"/>
        <end position="214"/>
    </location>
</feature>
<name>A0A9Q9EIA3_9PEZI</name>
<feature type="domain" description="Apple" evidence="2">
    <location>
        <begin position="59"/>
        <end position="109"/>
    </location>
</feature>
<reference evidence="4" key="1">
    <citation type="submission" date="2022-06" db="EMBL/GenBank/DDBJ databases">
        <title>Complete genome sequences of two strains of the flax pathogen Septoria linicola.</title>
        <authorList>
            <person name="Lapalu N."/>
            <person name="Simon A."/>
            <person name="Demenou B."/>
            <person name="Paumier D."/>
            <person name="Guillot M.-P."/>
            <person name="Gout L."/>
            <person name="Valade R."/>
        </authorList>
    </citation>
    <scope>NUCLEOTIDE SEQUENCE</scope>
    <source>
        <strain evidence="4">SE15195</strain>
    </source>
</reference>
<keyword evidence="1" id="KW-0732">Signal</keyword>
<keyword evidence="5" id="KW-1185">Reference proteome</keyword>
<feature type="signal peptide" evidence="1">
    <location>
        <begin position="1"/>
        <end position="21"/>
    </location>
</feature>
<evidence type="ECO:0000313" key="4">
    <source>
        <dbReference type="EMBL" id="USW50133.1"/>
    </source>
</evidence>